<proteinExistence type="inferred from homology"/>
<dbReference type="Proteomes" id="UP000284006">
    <property type="component" value="Unassembled WGS sequence"/>
</dbReference>
<organism evidence="5 6">
    <name type="scientific">Massilia cavernae</name>
    <dbReference type="NCBI Taxonomy" id="2320864"/>
    <lineage>
        <taxon>Bacteria</taxon>
        <taxon>Pseudomonadati</taxon>
        <taxon>Pseudomonadota</taxon>
        <taxon>Betaproteobacteria</taxon>
        <taxon>Burkholderiales</taxon>
        <taxon>Oxalobacteraceae</taxon>
        <taxon>Telluria group</taxon>
        <taxon>Massilia</taxon>
    </lineage>
</organism>
<keyword evidence="3" id="KW-0560">Oxidoreductase</keyword>
<protein>
    <recommendedName>
        <fullName evidence="4">Aspartyl/asparaginy/proline hydroxylase domain-containing protein</fullName>
    </recommendedName>
</protein>
<dbReference type="InterPro" id="IPR051821">
    <property type="entry name" value="Asp/Asn_beta-hydroxylase"/>
</dbReference>
<dbReference type="EMBL" id="QYUP01000149">
    <property type="protein sequence ID" value="RJG11363.1"/>
    <property type="molecule type" value="Genomic_DNA"/>
</dbReference>
<dbReference type="AlphaFoldDB" id="A0A418XFW7"/>
<keyword evidence="2" id="KW-0223">Dioxygenase</keyword>
<dbReference type="Gene3D" id="2.60.120.330">
    <property type="entry name" value="B-lactam Antibiotic, Isopenicillin N Synthase, Chain"/>
    <property type="match status" value="1"/>
</dbReference>
<evidence type="ECO:0000259" key="4">
    <source>
        <dbReference type="Pfam" id="PF05118"/>
    </source>
</evidence>
<dbReference type="SUPFAM" id="SSF48452">
    <property type="entry name" value="TPR-like"/>
    <property type="match status" value="1"/>
</dbReference>
<evidence type="ECO:0000313" key="6">
    <source>
        <dbReference type="Proteomes" id="UP000284006"/>
    </source>
</evidence>
<dbReference type="InterPro" id="IPR007803">
    <property type="entry name" value="Asp/Arg/Pro-Hydrxlase"/>
</dbReference>
<sequence>MQTTSFDPRATAQAGIDKLRAGDAAGARKLLEKVAAAGHADASVFHCLAHACAALRDLPAALAAADRALATAPANMQSLLLKADLLVASGDGRAAVAFYQAAIKAAPPQEQMPAFMRQELARAQGKCDEYAAKFASHLMTRLASGGGEQRQSPRFRESIDLLLGKKQVYLQSPRYFYFPGLPQIQFFETDAFPWIGKLEAATAAIRAEALAVMSDPDAFEPYVKHDPKRPMRNQEGLNNNPDWSAFYLWKDGELVAENAARCPATMAALEGVPMPRVKGRSPSVLFSLLRPGAYIPPHTGVLNTRLICHLPLVVPGGCSLRVGNDTRECVEGRAWVFDDSIEHEAWNRSSQPRVILLFDIWRPELTGDERAMVAEMFAAIDDYSDARTEWGM</sequence>
<keyword evidence="6" id="KW-1185">Reference proteome</keyword>
<dbReference type="Pfam" id="PF05118">
    <property type="entry name" value="Asp_Arg_Hydrox"/>
    <property type="match status" value="1"/>
</dbReference>
<evidence type="ECO:0000256" key="2">
    <source>
        <dbReference type="ARBA" id="ARBA00022964"/>
    </source>
</evidence>
<dbReference type="SMART" id="SM00028">
    <property type="entry name" value="TPR"/>
    <property type="match status" value="2"/>
</dbReference>
<name>A0A418XFW7_9BURK</name>
<dbReference type="PANTHER" id="PTHR46332">
    <property type="entry name" value="ASPARTATE BETA-HYDROXYLASE DOMAIN-CONTAINING PROTEIN 2"/>
    <property type="match status" value="1"/>
</dbReference>
<dbReference type="InterPro" id="IPR011990">
    <property type="entry name" value="TPR-like_helical_dom_sf"/>
</dbReference>
<reference evidence="5 6" key="1">
    <citation type="submission" date="2018-09" db="EMBL/GenBank/DDBJ databases">
        <authorList>
            <person name="Zhu H."/>
        </authorList>
    </citation>
    <scope>NUCLEOTIDE SEQUENCE [LARGE SCALE GENOMIC DNA]</scope>
    <source>
        <strain evidence="5 6">K1S02-61</strain>
    </source>
</reference>
<dbReference type="RefSeq" id="WP_119812417.1">
    <property type="nucleotide sequence ID" value="NZ_QYUP01000149.1"/>
</dbReference>
<dbReference type="InterPro" id="IPR027443">
    <property type="entry name" value="IPNS-like_sf"/>
</dbReference>
<dbReference type="GO" id="GO:0016020">
    <property type="term" value="C:membrane"/>
    <property type="evidence" value="ECO:0007669"/>
    <property type="project" value="TreeGrafter"/>
</dbReference>
<dbReference type="Gene3D" id="1.25.40.10">
    <property type="entry name" value="Tetratricopeptide repeat domain"/>
    <property type="match status" value="1"/>
</dbReference>
<evidence type="ECO:0000313" key="5">
    <source>
        <dbReference type="EMBL" id="RJG11363.1"/>
    </source>
</evidence>
<comment type="similarity">
    <text evidence="1">Belongs to the aspartyl/asparaginyl beta-hydroxylase family.</text>
</comment>
<dbReference type="InterPro" id="IPR019734">
    <property type="entry name" value="TPR_rpt"/>
</dbReference>
<dbReference type="OrthoDB" id="21665at2"/>
<accession>A0A418XFW7</accession>
<dbReference type="GO" id="GO:0051213">
    <property type="term" value="F:dioxygenase activity"/>
    <property type="evidence" value="ECO:0007669"/>
    <property type="project" value="UniProtKB-KW"/>
</dbReference>
<comment type="caution">
    <text evidence="5">The sequence shown here is derived from an EMBL/GenBank/DDBJ whole genome shotgun (WGS) entry which is preliminary data.</text>
</comment>
<dbReference type="SUPFAM" id="SSF51197">
    <property type="entry name" value="Clavaminate synthase-like"/>
    <property type="match status" value="1"/>
</dbReference>
<gene>
    <name evidence="5" type="ORF">D3872_19710</name>
</gene>
<feature type="domain" description="Aspartyl/asparaginy/proline hydroxylase" evidence="4">
    <location>
        <begin position="200"/>
        <end position="363"/>
    </location>
</feature>
<dbReference type="PANTHER" id="PTHR46332:SF5">
    <property type="entry name" value="ASPARTATE BETA-HYDROXYLASE DOMAIN CONTAINING 2"/>
    <property type="match status" value="1"/>
</dbReference>
<evidence type="ECO:0000256" key="3">
    <source>
        <dbReference type="ARBA" id="ARBA00023002"/>
    </source>
</evidence>
<evidence type="ECO:0000256" key="1">
    <source>
        <dbReference type="ARBA" id="ARBA00007730"/>
    </source>
</evidence>